<dbReference type="InterPro" id="IPR050320">
    <property type="entry name" value="N5-glutamine_MTase"/>
</dbReference>
<dbReference type="Pfam" id="PF05175">
    <property type="entry name" value="MTS"/>
    <property type="match status" value="1"/>
</dbReference>
<comment type="function">
    <text evidence="5">Methylates the class 1 translation termination release factors RF1/PrfA and RF2/PrfB on the glutamine residue of the universally conserved GGQ motif.</text>
</comment>
<dbReference type="EC" id="2.1.1.297" evidence="5"/>
<reference evidence="8 9" key="1">
    <citation type="submission" date="2021-05" db="EMBL/GenBank/DDBJ databases">
        <title>Ecology and evolution of chlamydial symbionts of arthropods.</title>
        <authorList>
            <person name="Halter T."/>
            <person name="Sixt B.S."/>
            <person name="Toenshoff E.R."/>
            <person name="Koestlbacher S."/>
            <person name="Schulz F."/>
            <person name="Kostanjsek R."/>
            <person name="Collingro A."/>
            <person name="Hendrickx F."/>
            <person name="Horn M."/>
        </authorList>
    </citation>
    <scope>NUCLEOTIDE SEQUENCE [LARGE SCALE GENOMIC DNA]</scope>
    <source>
        <strain evidence="8 9">15C</strain>
    </source>
</reference>
<dbReference type="NCBIfam" id="TIGR00536">
    <property type="entry name" value="hemK_fam"/>
    <property type="match status" value="1"/>
</dbReference>
<dbReference type="InterPro" id="IPR002052">
    <property type="entry name" value="DNA_methylase_N6_adenine_CS"/>
</dbReference>
<feature type="domain" description="Release factor glutamine methyltransferase N-terminal" evidence="7">
    <location>
        <begin position="6"/>
        <end position="76"/>
    </location>
</feature>
<sequence>MRSLGEVLQIATQFLQQKEIVQARRSAEDLLAFVLKKSRLDLYLQFDLPLEEKELENFRSLIRRLSLKEPIEYILGQIEFYNCLVSLNPFVLIPRPETEILLDRICREIEQGEKKPQIAWDICTGSGCLGIGLKKRFPFINVTLSDLCPNALHVASLNAKQNQVEVEVLLGDLLKPFEGKKSDLVICNPPYISLSEYETLDLSVRGFEPKQALVAEENGLAFYRLLSQQLPLFLNKGAKVYLEIGTTQGQKVKELFANPPWTRIFIEKDLSSHDRFFFLEFES</sequence>
<keyword evidence="1 5" id="KW-0489">Methyltransferase</keyword>
<gene>
    <name evidence="5" type="primary">prmC</name>
    <name evidence="8" type="ORF">RHAB15C_0000857</name>
</gene>
<dbReference type="HAMAP" id="MF_02126">
    <property type="entry name" value="RF_methyltr_PrmC"/>
    <property type="match status" value="1"/>
</dbReference>
<dbReference type="GO" id="GO:0102559">
    <property type="term" value="F:peptide chain release factor N(5)-glutamine methyltransferase activity"/>
    <property type="evidence" value="ECO:0007669"/>
    <property type="project" value="UniProtKB-EC"/>
</dbReference>
<evidence type="ECO:0000313" key="8">
    <source>
        <dbReference type="EMBL" id="QZA58974.1"/>
    </source>
</evidence>
<dbReference type="PANTHER" id="PTHR18895:SF74">
    <property type="entry name" value="MTRF1L RELEASE FACTOR GLUTAMINE METHYLTRANSFERASE"/>
    <property type="match status" value="1"/>
</dbReference>
<dbReference type="SUPFAM" id="SSF53335">
    <property type="entry name" value="S-adenosyl-L-methionine-dependent methyltransferases"/>
    <property type="match status" value="1"/>
</dbReference>
<feature type="binding site" evidence="5">
    <location>
        <position position="146"/>
    </location>
    <ligand>
        <name>S-adenosyl-L-methionine</name>
        <dbReference type="ChEBI" id="CHEBI:59789"/>
    </ligand>
</feature>
<keyword evidence="9" id="KW-1185">Reference proteome</keyword>
<dbReference type="EMBL" id="CP075585">
    <property type="protein sequence ID" value="QZA58974.1"/>
    <property type="molecule type" value="Genomic_DNA"/>
</dbReference>
<dbReference type="NCBIfam" id="TIGR03534">
    <property type="entry name" value="RF_mod_PrmC"/>
    <property type="match status" value="1"/>
</dbReference>
<dbReference type="InterPro" id="IPR004556">
    <property type="entry name" value="HemK-like"/>
</dbReference>
<evidence type="ECO:0000313" key="9">
    <source>
        <dbReference type="Proteomes" id="UP000822862"/>
    </source>
</evidence>
<comment type="similarity">
    <text evidence="5">Belongs to the protein N5-glutamine methyltransferase family. PrmC subfamily.</text>
</comment>
<accession>A0ABX8YZY6</accession>
<feature type="binding site" evidence="5">
    <location>
        <position position="188"/>
    </location>
    <ligand>
        <name>S-adenosyl-L-methionine</name>
        <dbReference type="ChEBI" id="CHEBI:59789"/>
    </ligand>
</feature>
<proteinExistence type="inferred from homology"/>
<dbReference type="InterPro" id="IPR029063">
    <property type="entry name" value="SAM-dependent_MTases_sf"/>
</dbReference>
<dbReference type="Gene3D" id="1.10.8.10">
    <property type="entry name" value="DNA helicase RuvA subunit, C-terminal domain"/>
    <property type="match status" value="1"/>
</dbReference>
<feature type="binding site" evidence="5">
    <location>
        <begin position="188"/>
        <end position="191"/>
    </location>
    <ligand>
        <name>substrate</name>
    </ligand>
</feature>
<feature type="domain" description="Methyltransferase small" evidence="6">
    <location>
        <begin position="117"/>
        <end position="193"/>
    </location>
</feature>
<dbReference type="PANTHER" id="PTHR18895">
    <property type="entry name" value="HEMK METHYLTRANSFERASE"/>
    <property type="match status" value="1"/>
</dbReference>
<evidence type="ECO:0000256" key="2">
    <source>
        <dbReference type="ARBA" id="ARBA00022679"/>
    </source>
</evidence>
<dbReference type="Pfam" id="PF17827">
    <property type="entry name" value="PrmC_N"/>
    <property type="match status" value="1"/>
</dbReference>
<evidence type="ECO:0000256" key="5">
    <source>
        <dbReference type="HAMAP-Rule" id="MF_02126"/>
    </source>
</evidence>
<dbReference type="InterPro" id="IPR040758">
    <property type="entry name" value="PrmC_N"/>
</dbReference>
<dbReference type="Proteomes" id="UP000822862">
    <property type="component" value="Chromosome"/>
</dbReference>
<keyword evidence="3 5" id="KW-0949">S-adenosyl-L-methionine</keyword>
<protein>
    <recommendedName>
        <fullName evidence="5">Release factor glutamine methyltransferase</fullName>
        <shortName evidence="5">RF MTase</shortName>
        <ecNumber evidence="5">2.1.1.297</ecNumber>
    </recommendedName>
    <alternativeName>
        <fullName evidence="5">N5-glutamine methyltransferase PrmC</fullName>
    </alternativeName>
    <alternativeName>
        <fullName evidence="5">Protein-(glutamine-N5) MTase PrmC</fullName>
    </alternativeName>
    <alternativeName>
        <fullName evidence="5">Protein-glutamine N-methyltransferase PrmC</fullName>
    </alternativeName>
</protein>
<dbReference type="Gene3D" id="3.40.50.150">
    <property type="entry name" value="Vaccinia Virus protein VP39"/>
    <property type="match status" value="1"/>
</dbReference>
<organism evidence="8 9">
    <name type="scientific">Candidatus Rhabdochlamydia porcellionis</name>
    <dbReference type="NCBI Taxonomy" id="225148"/>
    <lineage>
        <taxon>Bacteria</taxon>
        <taxon>Pseudomonadati</taxon>
        <taxon>Chlamydiota</taxon>
        <taxon>Chlamydiia</taxon>
        <taxon>Parachlamydiales</taxon>
        <taxon>Candidatus Rhabdochlamydiaceae</taxon>
        <taxon>Candidatus Rhabdochlamydia</taxon>
    </lineage>
</organism>
<evidence type="ECO:0000256" key="1">
    <source>
        <dbReference type="ARBA" id="ARBA00022603"/>
    </source>
</evidence>
<dbReference type="PROSITE" id="PS00092">
    <property type="entry name" value="N6_MTASE"/>
    <property type="match status" value="1"/>
</dbReference>
<comment type="caution">
    <text evidence="5">Lacks conserved residue(s) required for the propagation of feature annotation.</text>
</comment>
<evidence type="ECO:0000256" key="4">
    <source>
        <dbReference type="ARBA" id="ARBA00048391"/>
    </source>
</evidence>
<dbReference type="InterPro" id="IPR007848">
    <property type="entry name" value="Small_mtfrase_dom"/>
</dbReference>
<dbReference type="RefSeq" id="WP_194845334.1">
    <property type="nucleotide sequence ID" value="NZ_CP075585.1"/>
</dbReference>
<evidence type="ECO:0000256" key="3">
    <source>
        <dbReference type="ARBA" id="ARBA00022691"/>
    </source>
</evidence>
<evidence type="ECO:0000259" key="6">
    <source>
        <dbReference type="Pfam" id="PF05175"/>
    </source>
</evidence>
<name>A0ABX8YZY6_9BACT</name>
<evidence type="ECO:0000259" key="7">
    <source>
        <dbReference type="Pfam" id="PF17827"/>
    </source>
</evidence>
<dbReference type="CDD" id="cd02440">
    <property type="entry name" value="AdoMet_MTases"/>
    <property type="match status" value="1"/>
</dbReference>
<comment type="catalytic activity">
    <reaction evidence="4 5">
        <text>L-glutaminyl-[peptide chain release factor] + S-adenosyl-L-methionine = N(5)-methyl-L-glutaminyl-[peptide chain release factor] + S-adenosyl-L-homocysteine + H(+)</text>
        <dbReference type="Rhea" id="RHEA:42896"/>
        <dbReference type="Rhea" id="RHEA-COMP:10271"/>
        <dbReference type="Rhea" id="RHEA-COMP:10272"/>
        <dbReference type="ChEBI" id="CHEBI:15378"/>
        <dbReference type="ChEBI" id="CHEBI:30011"/>
        <dbReference type="ChEBI" id="CHEBI:57856"/>
        <dbReference type="ChEBI" id="CHEBI:59789"/>
        <dbReference type="ChEBI" id="CHEBI:61891"/>
        <dbReference type="EC" id="2.1.1.297"/>
    </reaction>
</comment>
<dbReference type="GO" id="GO:0032259">
    <property type="term" value="P:methylation"/>
    <property type="evidence" value="ECO:0007669"/>
    <property type="project" value="UniProtKB-KW"/>
</dbReference>
<keyword evidence="2 5" id="KW-0808">Transferase</keyword>
<dbReference type="InterPro" id="IPR019874">
    <property type="entry name" value="RF_methyltr_PrmC"/>
</dbReference>